<proteinExistence type="inferred from homology"/>
<dbReference type="Pfam" id="PF12755">
    <property type="entry name" value="Vac14_Fab1_bd"/>
    <property type="match status" value="1"/>
</dbReference>
<feature type="compositionally biased region" description="Low complexity" evidence="6">
    <location>
        <begin position="778"/>
        <end position="797"/>
    </location>
</feature>
<feature type="compositionally biased region" description="Polar residues" evidence="6">
    <location>
        <begin position="681"/>
        <end position="693"/>
    </location>
</feature>
<dbReference type="InterPro" id="IPR021133">
    <property type="entry name" value="HEAT_type_2"/>
</dbReference>
<dbReference type="GO" id="GO:0010008">
    <property type="term" value="C:endosome membrane"/>
    <property type="evidence" value="ECO:0007669"/>
    <property type="project" value="TreeGrafter"/>
</dbReference>
<dbReference type="Gene3D" id="1.25.10.10">
    <property type="entry name" value="Leucine-rich Repeat Variant"/>
    <property type="match status" value="2"/>
</dbReference>
<feature type="region of interest" description="Disordered" evidence="6">
    <location>
        <begin position="767"/>
        <end position="797"/>
    </location>
</feature>
<accession>A0A4T0IF45</accession>
<dbReference type="SUPFAM" id="SSF48371">
    <property type="entry name" value="ARM repeat"/>
    <property type="match status" value="1"/>
</dbReference>
<evidence type="ECO:0000256" key="6">
    <source>
        <dbReference type="SAM" id="MobiDB-lite"/>
    </source>
</evidence>
<dbReference type="PANTHER" id="PTHR16023:SF0">
    <property type="entry name" value="PROTEIN VAC14 HOMOLOG"/>
    <property type="match status" value="1"/>
</dbReference>
<dbReference type="OrthoDB" id="5574975at2759"/>
<dbReference type="GO" id="GO:0006661">
    <property type="term" value="P:phosphatidylinositol biosynthetic process"/>
    <property type="evidence" value="ECO:0007669"/>
    <property type="project" value="InterPro"/>
</dbReference>
<feature type="compositionally biased region" description="Low complexity" evidence="6">
    <location>
        <begin position="702"/>
        <end position="715"/>
    </location>
</feature>
<dbReference type="Pfam" id="PF11916">
    <property type="entry name" value="Vac14_Fig4_bd"/>
    <property type="match status" value="1"/>
</dbReference>
<feature type="compositionally biased region" description="Low complexity" evidence="6">
    <location>
        <begin position="743"/>
        <end position="752"/>
    </location>
</feature>
<dbReference type="PANTHER" id="PTHR16023">
    <property type="entry name" value="TAX1 BINDING PROTEIN-RELATED"/>
    <property type="match status" value="1"/>
</dbReference>
<dbReference type="GO" id="GO:0070772">
    <property type="term" value="C:PAS complex"/>
    <property type="evidence" value="ECO:0007669"/>
    <property type="project" value="InterPro"/>
</dbReference>
<keyword evidence="4" id="KW-0472">Membrane</keyword>
<reference evidence="8 9" key="1">
    <citation type="submission" date="2019-03" db="EMBL/GenBank/DDBJ databases">
        <title>Sequencing 23 genomes of Wallemia ichthyophaga.</title>
        <authorList>
            <person name="Gostincar C."/>
        </authorList>
    </citation>
    <scope>NUCLEOTIDE SEQUENCE [LARGE SCALE GENOMIC DNA]</scope>
    <source>
        <strain evidence="8 9">EXF-8621</strain>
    </source>
</reference>
<feature type="region of interest" description="Disordered" evidence="6">
    <location>
        <begin position="678"/>
        <end position="715"/>
    </location>
</feature>
<sequence length="797" mass="90675">MDHHLSRSLYDQKYERRKSAALELEKQLKEFLFKNETNKIKLIIDQLASSFNKENHSNIKNGGLIGLAAAAVALDDQLIHYLDIIIKPILSCFNDIDPRIRYFTCESMYNIAKVSRSNLLPHFDQIFDCLNKLSSDSELSVKNGSELLDRLIKDIVTESYSQFNLNHFIQLLSKRIYVVSPFTRMFLLSWISLFDSINSNDLISHLPKILDALLRYLSDSSPDVRSATQSLLNNFLSNIQSNQSQPNYFELAETLFNHLNSQDEVIQFSAIHWLSSLFDSAPSLLIPLTPRLIPTILPYLSHHNPHTQHLVDQLNSKLFNIIKGSLHSIENFDYQLTLSNLTLQLLNDNVQTRVAALDWMLMLQSISPQEIFSLDDATFPALLKTLSDPSEHVIKRNLRLLAQISKVSDFSYFIAFMKNLIQLFSTDRGFLDLRGSLIIRQLSLSLGSSKIYQALADIIQSEDDFDFVSFLIQKLTIVLITAPELSDLRKSLKNIETDQDKSLFCKIYKSWSHNPISVFTLCLLSQNYQHASELLYIISDLHVNVDLLVQVDKLVQLIESPVFIGLRLQLLEPDQNPFLFKCLYGLLMILPQSSAFMTLKNRLNAVDSQSKSLYNKNTETVLKENNLPWNDLKDHFKSTQLCHEQAKLNQSHESQTIASNTERMSLYSHSTQLEENDLIDNKSSNSQRNSLINSDLPKTESSSDPSVSRSPSICSVKSRFGITPSKKMSYKRGSMSNTSGTITPFANTSSPSAATTTYEFANANIPSYDHTKEQDQFNNSTRTSLRRLSSASLNYNN</sequence>
<dbReference type="AlphaFoldDB" id="A0A4T0IF45"/>
<feature type="domain" description="Vacuolar protein 14 C-terminal Fig4-binding" evidence="7">
    <location>
        <begin position="430"/>
        <end position="606"/>
    </location>
</feature>
<evidence type="ECO:0000256" key="5">
    <source>
        <dbReference type="PROSITE-ProRule" id="PRU00103"/>
    </source>
</evidence>
<dbReference type="InterPro" id="IPR021841">
    <property type="entry name" value="VAC14_Fig4p-bd"/>
</dbReference>
<dbReference type="EMBL" id="SPOF01000096">
    <property type="protein sequence ID" value="TIB07418.1"/>
    <property type="molecule type" value="Genomic_DNA"/>
</dbReference>
<evidence type="ECO:0000256" key="2">
    <source>
        <dbReference type="ARBA" id="ARBA00010225"/>
    </source>
</evidence>
<evidence type="ECO:0000259" key="7">
    <source>
        <dbReference type="Pfam" id="PF11916"/>
    </source>
</evidence>
<name>A0A4T0IF45_WALIC</name>
<organism evidence="8 9">
    <name type="scientific">Wallemia ichthyophaga</name>
    <dbReference type="NCBI Taxonomy" id="245174"/>
    <lineage>
        <taxon>Eukaryota</taxon>
        <taxon>Fungi</taxon>
        <taxon>Dikarya</taxon>
        <taxon>Basidiomycota</taxon>
        <taxon>Wallemiomycotina</taxon>
        <taxon>Wallemiomycetes</taxon>
        <taxon>Wallemiales</taxon>
        <taxon>Wallemiaceae</taxon>
        <taxon>Wallemia</taxon>
    </lineage>
</organism>
<dbReference type="PROSITE" id="PS50077">
    <property type="entry name" value="HEAT_REPEAT"/>
    <property type="match status" value="1"/>
</dbReference>
<evidence type="ECO:0000256" key="1">
    <source>
        <dbReference type="ARBA" id="ARBA00004308"/>
    </source>
</evidence>
<evidence type="ECO:0000313" key="9">
    <source>
        <dbReference type="Proteomes" id="UP000306954"/>
    </source>
</evidence>
<dbReference type="InterPro" id="IPR016024">
    <property type="entry name" value="ARM-type_fold"/>
</dbReference>
<feature type="repeat" description="HEAT" evidence="5">
    <location>
        <begin position="209"/>
        <end position="247"/>
    </location>
</feature>
<protein>
    <recommendedName>
        <fullName evidence="7">Vacuolar protein 14 C-terminal Fig4-binding domain-containing protein</fullName>
    </recommendedName>
</protein>
<keyword evidence="3" id="KW-0677">Repeat</keyword>
<evidence type="ECO:0000313" key="8">
    <source>
        <dbReference type="EMBL" id="TIB07418.1"/>
    </source>
</evidence>
<dbReference type="GO" id="GO:0000329">
    <property type="term" value="C:fungal-type vacuole membrane"/>
    <property type="evidence" value="ECO:0007669"/>
    <property type="project" value="TreeGrafter"/>
</dbReference>
<comment type="subcellular location">
    <subcellularLocation>
        <location evidence="1">Endomembrane system</location>
    </subcellularLocation>
</comment>
<comment type="similarity">
    <text evidence="2">Belongs to the VAC14 family.</text>
</comment>
<evidence type="ECO:0000256" key="3">
    <source>
        <dbReference type="ARBA" id="ARBA00022737"/>
    </source>
</evidence>
<dbReference type="InterPro" id="IPR011989">
    <property type="entry name" value="ARM-like"/>
</dbReference>
<feature type="region of interest" description="Disordered" evidence="6">
    <location>
        <begin position="727"/>
        <end position="752"/>
    </location>
</feature>
<dbReference type="InterPro" id="IPR026825">
    <property type="entry name" value="Vac14"/>
</dbReference>
<dbReference type="Proteomes" id="UP000306954">
    <property type="component" value="Unassembled WGS sequence"/>
</dbReference>
<comment type="caution">
    <text evidence="8">The sequence shown here is derived from an EMBL/GenBank/DDBJ whole genome shotgun (WGS) entry which is preliminary data.</text>
</comment>
<gene>
    <name evidence="8" type="ORF">E3P90_04077</name>
</gene>
<evidence type="ECO:0000256" key="4">
    <source>
        <dbReference type="ARBA" id="ARBA00023136"/>
    </source>
</evidence>